<evidence type="ECO:0000256" key="1">
    <source>
        <dbReference type="SAM" id="MobiDB-lite"/>
    </source>
</evidence>
<proteinExistence type="predicted"/>
<gene>
    <name evidence="3" type="ORF">J2S57_005636</name>
</gene>
<feature type="compositionally biased region" description="Low complexity" evidence="1">
    <location>
        <begin position="149"/>
        <end position="159"/>
    </location>
</feature>
<evidence type="ECO:0000313" key="4">
    <source>
        <dbReference type="Proteomes" id="UP001235712"/>
    </source>
</evidence>
<organism evidence="3 4">
    <name type="scientific">Kineosporia succinea</name>
    <dbReference type="NCBI Taxonomy" id="84632"/>
    <lineage>
        <taxon>Bacteria</taxon>
        <taxon>Bacillati</taxon>
        <taxon>Actinomycetota</taxon>
        <taxon>Actinomycetes</taxon>
        <taxon>Kineosporiales</taxon>
        <taxon>Kineosporiaceae</taxon>
        <taxon>Kineosporia</taxon>
    </lineage>
</organism>
<comment type="caution">
    <text evidence="3">The sequence shown here is derived from an EMBL/GenBank/DDBJ whole genome shotgun (WGS) entry which is preliminary data.</text>
</comment>
<dbReference type="Proteomes" id="UP001235712">
    <property type="component" value="Unassembled WGS sequence"/>
</dbReference>
<dbReference type="RefSeq" id="WP_307248536.1">
    <property type="nucleotide sequence ID" value="NZ_JAUSQZ010000001.1"/>
</dbReference>
<feature type="domain" description="eCIS core" evidence="2">
    <location>
        <begin position="74"/>
        <end position="149"/>
    </location>
</feature>
<accession>A0ABT9PB11</accession>
<reference evidence="3 4" key="1">
    <citation type="submission" date="2023-07" db="EMBL/GenBank/DDBJ databases">
        <title>Sequencing the genomes of 1000 actinobacteria strains.</title>
        <authorList>
            <person name="Klenk H.-P."/>
        </authorList>
    </citation>
    <scope>NUCLEOTIDE SEQUENCE [LARGE SCALE GENOMIC DNA]</scope>
    <source>
        <strain evidence="3 4">DSM 44388</strain>
    </source>
</reference>
<feature type="compositionally biased region" description="Low complexity" evidence="1">
    <location>
        <begin position="173"/>
        <end position="184"/>
    </location>
</feature>
<keyword evidence="4" id="KW-1185">Reference proteome</keyword>
<dbReference type="EMBL" id="JAUSQZ010000001">
    <property type="protein sequence ID" value="MDP9829887.1"/>
    <property type="molecule type" value="Genomic_DNA"/>
</dbReference>
<protein>
    <recommendedName>
        <fullName evidence="2">eCIS core domain-containing protein</fullName>
    </recommendedName>
</protein>
<sequence>MFVTTMMPAPEPAARRTEPAARPAGDAFVARPLPTLLACSLRRQHQHVEDPLGGRAAPAPIESALRRRQGSGRPLDDAVARDLQNGFGVDFRHVRVHTDPEAATISRSLQASAFSYGSDLYFASGQYRPHVSAGRRLLAHELAHVVQSSVPSSSASSGVTIGRAADPAERQADQMAAAALRGTS</sequence>
<name>A0ABT9PB11_9ACTN</name>
<evidence type="ECO:0000313" key="3">
    <source>
        <dbReference type="EMBL" id="MDP9829887.1"/>
    </source>
</evidence>
<feature type="region of interest" description="Disordered" evidence="1">
    <location>
        <begin position="149"/>
        <end position="184"/>
    </location>
</feature>
<feature type="region of interest" description="Disordered" evidence="1">
    <location>
        <begin position="1"/>
        <end position="22"/>
    </location>
</feature>
<dbReference type="Pfam" id="PF13699">
    <property type="entry name" value="eCIS_core"/>
    <property type="match status" value="1"/>
</dbReference>
<dbReference type="InterPro" id="IPR025295">
    <property type="entry name" value="eCIS_core_dom"/>
</dbReference>
<evidence type="ECO:0000259" key="2">
    <source>
        <dbReference type="Pfam" id="PF13699"/>
    </source>
</evidence>